<evidence type="ECO:0000313" key="11">
    <source>
        <dbReference type="EMBL" id="TCU88021.1"/>
    </source>
</evidence>
<keyword evidence="2" id="KW-1003">Cell membrane</keyword>
<dbReference type="Proteomes" id="UP000255108">
    <property type="component" value="Unassembled WGS sequence"/>
</dbReference>
<evidence type="ECO:0000256" key="7">
    <source>
        <dbReference type="SAM" id="Phobius"/>
    </source>
</evidence>
<keyword evidence="3 7" id="KW-0812">Transmembrane</keyword>
<evidence type="ECO:0000256" key="4">
    <source>
        <dbReference type="ARBA" id="ARBA00022989"/>
    </source>
</evidence>
<feature type="domain" description="Polysaccharide chain length determinant N-terminal" evidence="8">
    <location>
        <begin position="3"/>
        <end position="88"/>
    </location>
</feature>
<dbReference type="NCBIfam" id="TIGR03017">
    <property type="entry name" value="EpsF"/>
    <property type="match status" value="1"/>
</dbReference>
<evidence type="ECO:0000256" key="2">
    <source>
        <dbReference type="ARBA" id="ARBA00022475"/>
    </source>
</evidence>
<feature type="coiled-coil region" evidence="6">
    <location>
        <begin position="334"/>
        <end position="361"/>
    </location>
</feature>
<accession>A0A377SU23</accession>
<dbReference type="InterPro" id="IPR003856">
    <property type="entry name" value="LPS_length_determ_N"/>
</dbReference>
<organism evidence="10 12">
    <name type="scientific">Iodobacter fluviatilis</name>
    <dbReference type="NCBI Taxonomy" id="537"/>
    <lineage>
        <taxon>Bacteria</taxon>
        <taxon>Pseudomonadati</taxon>
        <taxon>Pseudomonadota</taxon>
        <taxon>Betaproteobacteria</taxon>
        <taxon>Neisseriales</taxon>
        <taxon>Chitinibacteraceae</taxon>
        <taxon>Iodobacter</taxon>
    </lineage>
</organism>
<feature type="transmembrane region" description="Helical" evidence="7">
    <location>
        <begin position="397"/>
        <end position="418"/>
    </location>
</feature>
<evidence type="ECO:0000256" key="3">
    <source>
        <dbReference type="ARBA" id="ARBA00022692"/>
    </source>
</evidence>
<dbReference type="RefSeq" id="WP_115229646.1">
    <property type="nucleotide sequence ID" value="NZ_CAWOLO010000004.1"/>
</dbReference>
<dbReference type="AlphaFoldDB" id="A0A377SU23"/>
<dbReference type="InterPro" id="IPR017468">
    <property type="entry name" value="Chain_len_reg_EpsF"/>
</dbReference>
<dbReference type="Pfam" id="PF02706">
    <property type="entry name" value="Wzz"/>
    <property type="match status" value="1"/>
</dbReference>
<evidence type="ECO:0000313" key="10">
    <source>
        <dbReference type="EMBL" id="STR45522.1"/>
    </source>
</evidence>
<dbReference type="EMBL" id="SMBT01000004">
    <property type="protein sequence ID" value="TCU88021.1"/>
    <property type="molecule type" value="Genomic_DNA"/>
</dbReference>
<feature type="domain" description="Tyrosine-protein kinase G-rich" evidence="9">
    <location>
        <begin position="344"/>
        <end position="414"/>
    </location>
</feature>
<evidence type="ECO:0000256" key="1">
    <source>
        <dbReference type="ARBA" id="ARBA00004651"/>
    </source>
</evidence>
<evidence type="ECO:0000313" key="13">
    <source>
        <dbReference type="Proteomes" id="UP000295794"/>
    </source>
</evidence>
<keyword evidence="6" id="KW-0175">Coiled coil</keyword>
<dbReference type="OrthoDB" id="8559110at2"/>
<feature type="coiled-coil region" evidence="6">
    <location>
        <begin position="253"/>
        <end position="301"/>
    </location>
</feature>
<evidence type="ECO:0000256" key="6">
    <source>
        <dbReference type="SAM" id="Coils"/>
    </source>
</evidence>
<keyword evidence="5 7" id="KW-0472">Membrane</keyword>
<comment type="subcellular location">
    <subcellularLocation>
        <location evidence="1">Cell membrane</location>
        <topology evidence="1">Multi-pass membrane protein</topology>
    </subcellularLocation>
</comment>
<dbReference type="Proteomes" id="UP000295794">
    <property type="component" value="Unassembled WGS sequence"/>
</dbReference>
<dbReference type="InterPro" id="IPR050445">
    <property type="entry name" value="Bact_polysacc_biosynth/exp"/>
</dbReference>
<evidence type="ECO:0000259" key="8">
    <source>
        <dbReference type="Pfam" id="PF02706"/>
    </source>
</evidence>
<name>A0A377SU23_9NEIS</name>
<proteinExistence type="predicted"/>
<evidence type="ECO:0000313" key="12">
    <source>
        <dbReference type="Proteomes" id="UP000255108"/>
    </source>
</evidence>
<reference evidence="11 13" key="2">
    <citation type="submission" date="2019-03" db="EMBL/GenBank/DDBJ databases">
        <title>Genomic Encyclopedia of Type Strains, Phase IV (KMG-IV): sequencing the most valuable type-strain genomes for metagenomic binning, comparative biology and taxonomic classification.</title>
        <authorList>
            <person name="Goeker M."/>
        </authorList>
    </citation>
    <scope>NUCLEOTIDE SEQUENCE [LARGE SCALE GENOMIC DNA]</scope>
    <source>
        <strain evidence="11 13">DSM 3764</strain>
    </source>
</reference>
<dbReference type="Pfam" id="PF13807">
    <property type="entry name" value="GNVR"/>
    <property type="match status" value="1"/>
</dbReference>
<keyword evidence="10" id="KW-0418">Kinase</keyword>
<keyword evidence="10" id="KW-0808">Transferase</keyword>
<dbReference type="PANTHER" id="PTHR32309">
    <property type="entry name" value="TYROSINE-PROTEIN KINASE"/>
    <property type="match status" value="1"/>
</dbReference>
<dbReference type="InterPro" id="IPR032807">
    <property type="entry name" value="GNVR"/>
</dbReference>
<reference evidence="10 12" key="1">
    <citation type="submission" date="2018-06" db="EMBL/GenBank/DDBJ databases">
        <authorList>
            <consortium name="Pathogen Informatics"/>
            <person name="Doyle S."/>
        </authorList>
    </citation>
    <scope>NUCLEOTIDE SEQUENCE [LARGE SCALE GENOMIC DNA]</scope>
    <source>
        <strain evidence="10 12">NCTC11159</strain>
    </source>
</reference>
<gene>
    <name evidence="10" type="primary">etk_2</name>
    <name evidence="11" type="ORF">EV682_104191</name>
    <name evidence="10" type="ORF">NCTC11159_04097</name>
</gene>
<feature type="transmembrane region" description="Helical" evidence="7">
    <location>
        <begin position="15"/>
        <end position="35"/>
    </location>
</feature>
<dbReference type="EMBL" id="UGHR01000004">
    <property type="protein sequence ID" value="STR45522.1"/>
    <property type="molecule type" value="Genomic_DNA"/>
</dbReference>
<dbReference type="PANTHER" id="PTHR32309:SF13">
    <property type="entry name" value="FERRIC ENTEROBACTIN TRANSPORT PROTEIN FEPE"/>
    <property type="match status" value="1"/>
</dbReference>
<feature type="coiled-coil region" evidence="6">
    <location>
        <begin position="166"/>
        <end position="200"/>
    </location>
</feature>
<dbReference type="EC" id="2.7.10.-" evidence="10"/>
<dbReference type="GO" id="GO:0005886">
    <property type="term" value="C:plasma membrane"/>
    <property type="evidence" value="ECO:0007669"/>
    <property type="project" value="UniProtKB-SubCell"/>
</dbReference>
<protein>
    <submittedName>
        <fullName evidence="11">Chain length determinant protein EpsF</fullName>
    </submittedName>
    <submittedName>
        <fullName evidence="10">Tyrosine-protein kinase etk</fullName>
        <ecNumber evidence="10">2.7.10.-</ecNumber>
    </submittedName>
</protein>
<keyword evidence="4 7" id="KW-1133">Transmembrane helix</keyword>
<evidence type="ECO:0000256" key="5">
    <source>
        <dbReference type="ARBA" id="ARBA00023136"/>
    </source>
</evidence>
<evidence type="ECO:0000259" key="9">
    <source>
        <dbReference type="Pfam" id="PF13807"/>
    </source>
</evidence>
<sequence length="465" mass="51029">MTLEQFINILRARKITGISIFFAIILATLVISFLLPKQYTSDAALAVDVKATDPVTGQQVAGFLAPSFMATQVEMIASQNGALKVVDALGLAKLPEAQAQFMEATKGRGDIRNWFAESLLKGLEVKPSRESNVINLSYTATDPQFAAALANAFTQAYIRTTVDIKMASAQQNNIFFQEQLKTLQANLEKTQKELSEYQQEKGIVATDERLDIEMQRLNEISSQLVGAQAQTFDAQARARGGQTAPDVLNNPLILQLKGQLSAQEAKLKELAVKNGPNHPHYRQALAEVTATQNQLNELMLQYSGGLSGVAGNSQTRQAALNQAMKAQKERVLELKSGRANIDVLQRKVDNAQRSYDQALQRFSQTMLESRSDQSNITILKSAIAPLTHSKPRTSLNMLLAVFVGALLAVASILVLEFLNRRVRTKVDIESYLGLHVLAELGKEDAKKLFGNQYQGKRRATAGEVA</sequence>
<keyword evidence="13" id="KW-1185">Reference proteome</keyword>
<dbReference type="GO" id="GO:0004713">
    <property type="term" value="F:protein tyrosine kinase activity"/>
    <property type="evidence" value="ECO:0007669"/>
    <property type="project" value="TreeGrafter"/>
</dbReference>